<dbReference type="InterPro" id="IPR045633">
    <property type="entry name" value="DUF6414"/>
</dbReference>
<reference evidence="1 2" key="1">
    <citation type="submission" date="2019-05" db="EMBL/GenBank/DDBJ databases">
        <title>Draft genome sequence of Nonomuraea zeae DSM 100528.</title>
        <authorList>
            <person name="Saricaoglu S."/>
            <person name="Isik K."/>
        </authorList>
    </citation>
    <scope>NUCLEOTIDE SEQUENCE [LARGE SCALE GENOMIC DNA]</scope>
    <source>
        <strain evidence="1 2">DSM 100528</strain>
    </source>
</reference>
<dbReference type="Proteomes" id="UP000306628">
    <property type="component" value="Unassembled WGS sequence"/>
</dbReference>
<evidence type="ECO:0000313" key="2">
    <source>
        <dbReference type="Proteomes" id="UP000306628"/>
    </source>
</evidence>
<dbReference type="Pfam" id="PF19952">
    <property type="entry name" value="DUF6414"/>
    <property type="match status" value="1"/>
</dbReference>
<proteinExistence type="predicted"/>
<protein>
    <submittedName>
        <fullName evidence="1">Uncharacterized protein</fullName>
    </submittedName>
</protein>
<gene>
    <name evidence="1" type="ORF">ETD85_05610</name>
</gene>
<accession>A0A5S4H086</accession>
<name>A0A5S4H086_9ACTN</name>
<keyword evidence="2" id="KW-1185">Reference proteome</keyword>
<dbReference type="RefSeq" id="WP_138688526.1">
    <property type="nucleotide sequence ID" value="NZ_JBHSAZ010000026.1"/>
</dbReference>
<comment type="caution">
    <text evidence="1">The sequence shown here is derived from an EMBL/GenBank/DDBJ whole genome shotgun (WGS) entry which is preliminary data.</text>
</comment>
<evidence type="ECO:0000313" key="1">
    <source>
        <dbReference type="EMBL" id="TMR38111.1"/>
    </source>
</evidence>
<dbReference type="EMBL" id="VCKX01000011">
    <property type="protein sequence ID" value="TMR38111.1"/>
    <property type="molecule type" value="Genomic_DNA"/>
</dbReference>
<dbReference type="OrthoDB" id="8323995at2"/>
<sequence length="457" mass="50596">MMIFRRALARYKRRKRIKNARAAKAPLREFVYLDEVSVYSLLASRQGALASEYTENQSTTSTAEIGSAVGATAGVLKGDLNSKMSSAQTRSSQVLKKSTIQSAFKELHDCEEGRLAIRPIDSKDAAPRIESWIDFQNSSTQAIFDRWVIQPSKIRRGHLMELEVEVGVHDVFKVTSIIAALGGIIEDSSGVIALPGQDKFGQAMAINRIFERLMVGLVPIECKLVEYRSVTLRGREYLIHTRLLEKLPAAECEVKDVFVVGVTEQRLYWKDLRRVLFSGARFRIMCRSNDQGLKDDWVPVKLTDLLKDLTPGLDTQIAQFGQMAFVKARSPEPSVAPADAGMVRALIAYGNLLAAHGDVLLNPDQKALLTALAQSQSEAGRDFESRKAAFSEVAKVVKEWADIEIDPVFAAQSRVDALAASGVDFDGDVAERDNVDDVLPSPEPRRVLDAEIVALYW</sequence>
<organism evidence="1 2">
    <name type="scientific">Nonomuraea zeae</name>
    <dbReference type="NCBI Taxonomy" id="1642303"/>
    <lineage>
        <taxon>Bacteria</taxon>
        <taxon>Bacillati</taxon>
        <taxon>Actinomycetota</taxon>
        <taxon>Actinomycetes</taxon>
        <taxon>Streptosporangiales</taxon>
        <taxon>Streptosporangiaceae</taxon>
        <taxon>Nonomuraea</taxon>
    </lineage>
</organism>
<dbReference type="AlphaFoldDB" id="A0A5S4H086"/>